<reference evidence="7" key="1">
    <citation type="submission" date="2022-06" db="EMBL/GenBank/DDBJ databases">
        <authorList>
            <person name="Andreotti S."/>
            <person name="Wyler E."/>
        </authorList>
    </citation>
    <scope>NUCLEOTIDE SEQUENCE</scope>
</reference>
<dbReference type="PRINTS" id="PR01254">
    <property type="entry name" value="PGNDSYNTHASE"/>
</dbReference>
<dbReference type="GO" id="GO:0036094">
    <property type="term" value="F:small molecule binding"/>
    <property type="evidence" value="ECO:0007669"/>
    <property type="project" value="InterPro"/>
</dbReference>
<gene>
    <name evidence="7" type="primary">Lcn5</name>
    <name evidence="7" type="ORF">PHOROB_LOCUS6384</name>
</gene>
<dbReference type="EMBL" id="CALSGD010001402">
    <property type="protein sequence ID" value="CAH6788710.1"/>
    <property type="molecule type" value="Genomic_DNA"/>
</dbReference>
<dbReference type="SUPFAM" id="SSF50814">
    <property type="entry name" value="Lipocalins"/>
    <property type="match status" value="1"/>
</dbReference>
<dbReference type="Gene3D" id="2.40.128.20">
    <property type="match status" value="1"/>
</dbReference>
<keyword evidence="5" id="KW-0732">Signal</keyword>
<dbReference type="InterPro" id="IPR012674">
    <property type="entry name" value="Calycin"/>
</dbReference>
<evidence type="ECO:0000313" key="7">
    <source>
        <dbReference type="EMBL" id="CAH6788710.1"/>
    </source>
</evidence>
<dbReference type="Pfam" id="PF00061">
    <property type="entry name" value="Lipocalin"/>
    <property type="match status" value="1"/>
</dbReference>
<comment type="similarity">
    <text evidence="2 4">Belongs to the calycin superfamily. Lipocalin family.</text>
</comment>
<dbReference type="InterPro" id="IPR002345">
    <property type="entry name" value="Lipocalin"/>
</dbReference>
<organism evidence="7 8">
    <name type="scientific">Phodopus roborovskii</name>
    <name type="common">Roborovski's desert hamster</name>
    <name type="synonym">Cricetulus roborovskii</name>
    <dbReference type="NCBI Taxonomy" id="109678"/>
    <lineage>
        <taxon>Eukaryota</taxon>
        <taxon>Metazoa</taxon>
        <taxon>Chordata</taxon>
        <taxon>Craniata</taxon>
        <taxon>Vertebrata</taxon>
        <taxon>Euteleostomi</taxon>
        <taxon>Mammalia</taxon>
        <taxon>Eutheria</taxon>
        <taxon>Euarchontoglires</taxon>
        <taxon>Glires</taxon>
        <taxon>Rodentia</taxon>
        <taxon>Myomorpha</taxon>
        <taxon>Muroidea</taxon>
        <taxon>Cricetidae</taxon>
        <taxon>Cricetinae</taxon>
        <taxon>Phodopus</taxon>
    </lineage>
</organism>
<accession>A0AAU9Z9R2</accession>
<dbReference type="Proteomes" id="UP001152836">
    <property type="component" value="Unassembled WGS sequence"/>
</dbReference>
<protein>
    <submittedName>
        <fullName evidence="7">Lcn5 protein</fullName>
    </submittedName>
</protein>
<dbReference type="InterPro" id="IPR022272">
    <property type="entry name" value="Lipocalin_CS"/>
</dbReference>
<feature type="domain" description="Lipocalin/cytosolic fatty-acid binding" evidence="6">
    <location>
        <begin position="53"/>
        <end position="191"/>
    </location>
</feature>
<evidence type="ECO:0000313" key="8">
    <source>
        <dbReference type="Proteomes" id="UP001152836"/>
    </source>
</evidence>
<dbReference type="PROSITE" id="PS00213">
    <property type="entry name" value="LIPOCALIN"/>
    <property type="match status" value="1"/>
</dbReference>
<dbReference type="PANTHER" id="PTHR11430:SF71">
    <property type="entry name" value="EPIDIDYMAL-SPECIFIC LIPOCALIN-5"/>
    <property type="match status" value="1"/>
</dbReference>
<name>A0AAU9Z9R2_PHORO</name>
<dbReference type="InterPro" id="IPR000566">
    <property type="entry name" value="Lipocln_cytosolic_FA-bd_dom"/>
</dbReference>
<feature type="chain" id="PRO_5043628258" evidence="5">
    <location>
        <begin position="36"/>
        <end position="212"/>
    </location>
</feature>
<comment type="caution">
    <text evidence="7">The sequence shown here is derived from an EMBL/GenBank/DDBJ whole genome shotgun (WGS) entry which is preliminary data.</text>
</comment>
<dbReference type="GO" id="GO:0005576">
    <property type="term" value="C:extracellular region"/>
    <property type="evidence" value="ECO:0007669"/>
    <property type="project" value="UniProtKB-SubCell"/>
</dbReference>
<keyword evidence="8" id="KW-1185">Reference proteome</keyword>
<evidence type="ECO:0000256" key="4">
    <source>
        <dbReference type="RuleBase" id="RU003695"/>
    </source>
</evidence>
<feature type="signal peptide" evidence="5">
    <location>
        <begin position="1"/>
        <end position="35"/>
    </location>
</feature>
<proteinExistence type="inferred from homology"/>
<keyword evidence="3" id="KW-0964">Secreted</keyword>
<sequence>MASCGWGAELPARHMESNILFTLLGLCMCLFVGLAADPEDAAQDDFDVNQFLGFWYEIAFAANTDEIGYRDDEKLGAMRVELEKDLLAMTVTYFHHNVCVLKKIKAAKSDYPWRFRITATGENAVPGDREMVIVHTDYKTYSIIYLSSGVNETSSPVMRLYTRSLDDSEKQQTNFHLVAKEHGFIERDIHFIWLEYREIKAQGTSALLKPGS</sequence>
<evidence type="ECO:0000256" key="2">
    <source>
        <dbReference type="ARBA" id="ARBA00006889"/>
    </source>
</evidence>
<evidence type="ECO:0000259" key="6">
    <source>
        <dbReference type="Pfam" id="PF00061"/>
    </source>
</evidence>
<comment type="subcellular location">
    <subcellularLocation>
        <location evidence="1">Secreted</location>
    </subcellularLocation>
</comment>
<evidence type="ECO:0000256" key="5">
    <source>
        <dbReference type="SAM" id="SignalP"/>
    </source>
</evidence>
<evidence type="ECO:0000256" key="3">
    <source>
        <dbReference type="ARBA" id="ARBA00022525"/>
    </source>
</evidence>
<dbReference type="PANTHER" id="PTHR11430">
    <property type="entry name" value="LIPOCALIN"/>
    <property type="match status" value="1"/>
</dbReference>
<dbReference type="AlphaFoldDB" id="A0AAU9Z9R2"/>
<evidence type="ECO:0000256" key="1">
    <source>
        <dbReference type="ARBA" id="ARBA00004613"/>
    </source>
</evidence>